<accession>A0AAD7FW88</accession>
<dbReference type="Proteomes" id="UP001221142">
    <property type="component" value="Unassembled WGS sequence"/>
</dbReference>
<dbReference type="AlphaFoldDB" id="A0AAD7FW88"/>
<reference evidence="1" key="1">
    <citation type="submission" date="2023-03" db="EMBL/GenBank/DDBJ databases">
        <title>Massive genome expansion in bonnet fungi (Mycena s.s.) driven by repeated elements and novel gene families across ecological guilds.</title>
        <authorList>
            <consortium name="Lawrence Berkeley National Laboratory"/>
            <person name="Harder C.B."/>
            <person name="Miyauchi S."/>
            <person name="Viragh M."/>
            <person name="Kuo A."/>
            <person name="Thoen E."/>
            <person name="Andreopoulos B."/>
            <person name="Lu D."/>
            <person name="Skrede I."/>
            <person name="Drula E."/>
            <person name="Henrissat B."/>
            <person name="Morin E."/>
            <person name="Kohler A."/>
            <person name="Barry K."/>
            <person name="LaButti K."/>
            <person name="Morin E."/>
            <person name="Salamov A."/>
            <person name="Lipzen A."/>
            <person name="Mereny Z."/>
            <person name="Hegedus B."/>
            <person name="Baldrian P."/>
            <person name="Stursova M."/>
            <person name="Weitz H."/>
            <person name="Taylor A."/>
            <person name="Grigoriev I.V."/>
            <person name="Nagy L.G."/>
            <person name="Martin F."/>
            <person name="Kauserud H."/>
        </authorList>
    </citation>
    <scope>NUCLEOTIDE SEQUENCE</scope>
    <source>
        <strain evidence="1">9284</strain>
    </source>
</reference>
<organism evidence="1 2">
    <name type="scientific">Roridomyces roridus</name>
    <dbReference type="NCBI Taxonomy" id="1738132"/>
    <lineage>
        <taxon>Eukaryota</taxon>
        <taxon>Fungi</taxon>
        <taxon>Dikarya</taxon>
        <taxon>Basidiomycota</taxon>
        <taxon>Agaricomycotina</taxon>
        <taxon>Agaricomycetes</taxon>
        <taxon>Agaricomycetidae</taxon>
        <taxon>Agaricales</taxon>
        <taxon>Marasmiineae</taxon>
        <taxon>Mycenaceae</taxon>
        <taxon>Roridomyces</taxon>
    </lineage>
</organism>
<evidence type="ECO:0000313" key="1">
    <source>
        <dbReference type="EMBL" id="KAJ7641462.1"/>
    </source>
</evidence>
<evidence type="ECO:0000313" key="2">
    <source>
        <dbReference type="Proteomes" id="UP001221142"/>
    </source>
</evidence>
<comment type="caution">
    <text evidence="1">The sequence shown here is derived from an EMBL/GenBank/DDBJ whole genome shotgun (WGS) entry which is preliminary data.</text>
</comment>
<sequence length="210" mass="23922">MVSRDDFTLTRYQAGLHPFEYMSRGPVACYQSHLTLISETAKRELTGEPSMILEDDVDIDGDIREQLSAVWHLLPTDWDMIFFGFCWADETRYTGMDAGIPLDGSEPPRIRLFPSNEPLCSHGYAVSPIGARRLLRFLNHPPFAYSRAIDQCFKYLIAHGLIHKAFTVIPSLVAQFKGKDYQSDVIKNMPDSWDWSLRYGVLAAEARDSQ</sequence>
<gene>
    <name evidence="1" type="ORF">FB45DRAFT_738962</name>
</gene>
<keyword evidence="2" id="KW-1185">Reference proteome</keyword>
<protein>
    <recommendedName>
        <fullName evidence="3">Glycosyltransferase family 25 protein</fullName>
    </recommendedName>
</protein>
<proteinExistence type="predicted"/>
<dbReference type="EMBL" id="JARKIF010000004">
    <property type="protein sequence ID" value="KAJ7641462.1"/>
    <property type="molecule type" value="Genomic_DNA"/>
</dbReference>
<name>A0AAD7FW88_9AGAR</name>
<evidence type="ECO:0008006" key="3">
    <source>
        <dbReference type="Google" id="ProtNLM"/>
    </source>
</evidence>